<dbReference type="AlphaFoldDB" id="A0A0V1GDE8"/>
<proteinExistence type="predicted"/>
<name>A0A0V1GDE8_TRIPS</name>
<evidence type="ECO:0000313" key="1">
    <source>
        <dbReference type="EMBL" id="KRY96264.1"/>
    </source>
</evidence>
<protein>
    <submittedName>
        <fullName evidence="1">Uncharacterized protein</fullName>
    </submittedName>
</protein>
<reference evidence="1 2" key="1">
    <citation type="submission" date="2015-01" db="EMBL/GenBank/DDBJ databases">
        <title>Evolution of Trichinella species and genotypes.</title>
        <authorList>
            <person name="Korhonen P.K."/>
            <person name="Edoardo P."/>
            <person name="Giuseppe L.R."/>
            <person name="Gasser R.B."/>
        </authorList>
    </citation>
    <scope>NUCLEOTIDE SEQUENCE [LARGE SCALE GENOMIC DNA]</scope>
    <source>
        <strain evidence="1">ISS588</strain>
    </source>
</reference>
<gene>
    <name evidence="1" type="ORF">T4B_12517</name>
</gene>
<dbReference type="Proteomes" id="UP000054805">
    <property type="component" value="Unassembled WGS sequence"/>
</dbReference>
<evidence type="ECO:0000313" key="2">
    <source>
        <dbReference type="Proteomes" id="UP000054805"/>
    </source>
</evidence>
<sequence>IVYWTRGKRPAHRSSLGGARIVTTVFNWSYTILTEVSTTSQHHTWYPCGLTNTVALKEMCDVSCL</sequence>
<keyword evidence="2" id="KW-1185">Reference proteome</keyword>
<feature type="non-terminal residue" evidence="1">
    <location>
        <position position="65"/>
    </location>
</feature>
<accession>A0A0V1GDE8</accession>
<feature type="non-terminal residue" evidence="1">
    <location>
        <position position="1"/>
    </location>
</feature>
<comment type="caution">
    <text evidence="1">The sequence shown here is derived from an EMBL/GenBank/DDBJ whole genome shotgun (WGS) entry which is preliminary data.</text>
</comment>
<dbReference type="EMBL" id="JYDS01003360">
    <property type="protein sequence ID" value="KRY96264.1"/>
    <property type="molecule type" value="Genomic_DNA"/>
</dbReference>
<organism evidence="1 2">
    <name type="scientific">Trichinella pseudospiralis</name>
    <name type="common">Parasitic roundworm</name>
    <dbReference type="NCBI Taxonomy" id="6337"/>
    <lineage>
        <taxon>Eukaryota</taxon>
        <taxon>Metazoa</taxon>
        <taxon>Ecdysozoa</taxon>
        <taxon>Nematoda</taxon>
        <taxon>Enoplea</taxon>
        <taxon>Dorylaimia</taxon>
        <taxon>Trichinellida</taxon>
        <taxon>Trichinellidae</taxon>
        <taxon>Trichinella</taxon>
    </lineage>
</organism>